<comment type="similarity">
    <text evidence="3">Belongs to the comF family.</text>
</comment>
<dbReference type="InterPro" id="IPR019316">
    <property type="entry name" value="G8_domain"/>
</dbReference>
<feature type="compositionally biased region" description="Pro residues" evidence="4">
    <location>
        <begin position="161"/>
        <end position="171"/>
    </location>
</feature>
<dbReference type="SUPFAM" id="SSF49785">
    <property type="entry name" value="Galactose-binding domain-like"/>
    <property type="match status" value="1"/>
</dbReference>
<dbReference type="PANTHER" id="PTHR47687:SF4">
    <property type="entry name" value="G8 DOMAIN-CONTAINING PROTEIN DDB_G0286311-RELATED"/>
    <property type="match status" value="1"/>
</dbReference>
<feature type="compositionally biased region" description="Pro residues" evidence="4">
    <location>
        <begin position="249"/>
        <end position="273"/>
    </location>
</feature>
<dbReference type="InterPro" id="IPR008979">
    <property type="entry name" value="Galactose-bd-like_sf"/>
</dbReference>
<dbReference type="Pfam" id="PF02018">
    <property type="entry name" value="CBM_4_9"/>
    <property type="match status" value="1"/>
</dbReference>
<evidence type="ECO:0000256" key="4">
    <source>
        <dbReference type="SAM" id="MobiDB-lite"/>
    </source>
</evidence>
<keyword evidence="2" id="KW-0325">Glycoprotein</keyword>
<feature type="compositionally biased region" description="Pro residues" evidence="4">
    <location>
        <begin position="213"/>
        <end position="231"/>
    </location>
</feature>
<dbReference type="Pfam" id="PF24606">
    <property type="entry name" value="CEMIP_beta-hel"/>
    <property type="match status" value="1"/>
</dbReference>
<protein>
    <recommendedName>
        <fullName evidence="5">G8 domain-containing protein</fullName>
    </recommendedName>
</protein>
<evidence type="ECO:0000256" key="2">
    <source>
        <dbReference type="ARBA" id="ARBA00023180"/>
    </source>
</evidence>
<dbReference type="PROSITE" id="PS51484">
    <property type="entry name" value="G8"/>
    <property type="match status" value="1"/>
</dbReference>
<feature type="compositionally biased region" description="Low complexity" evidence="4">
    <location>
        <begin position="196"/>
        <end position="212"/>
    </location>
</feature>
<dbReference type="Pfam" id="PF10162">
    <property type="entry name" value="G8"/>
    <property type="match status" value="1"/>
</dbReference>
<organism evidence="6">
    <name type="scientific">Ditylum brightwellii</name>
    <dbReference type="NCBI Taxonomy" id="49249"/>
    <lineage>
        <taxon>Eukaryota</taxon>
        <taxon>Sar</taxon>
        <taxon>Stramenopiles</taxon>
        <taxon>Ochrophyta</taxon>
        <taxon>Bacillariophyta</taxon>
        <taxon>Mediophyceae</taxon>
        <taxon>Lithodesmiophycidae</taxon>
        <taxon>Lithodesmiales</taxon>
        <taxon>Lithodesmiaceae</taxon>
        <taxon>Ditylum</taxon>
    </lineage>
</organism>
<dbReference type="InterPro" id="IPR052334">
    <property type="entry name" value="G8_domain-comF-like"/>
</dbReference>
<dbReference type="GO" id="GO:0016798">
    <property type="term" value="F:hydrolase activity, acting on glycosyl bonds"/>
    <property type="evidence" value="ECO:0007669"/>
    <property type="project" value="InterPro"/>
</dbReference>
<proteinExistence type="inferred from homology"/>
<dbReference type="InterPro" id="IPR003305">
    <property type="entry name" value="CenC_carb-bd"/>
</dbReference>
<keyword evidence="1" id="KW-0378">Hydrolase</keyword>
<evidence type="ECO:0000259" key="5">
    <source>
        <dbReference type="PROSITE" id="PS51484"/>
    </source>
</evidence>
<name>A0A7S4VK56_9STRA</name>
<accession>A0A7S4VK56</accession>
<evidence type="ECO:0000256" key="1">
    <source>
        <dbReference type="ARBA" id="ARBA00022801"/>
    </source>
</evidence>
<evidence type="ECO:0000256" key="3">
    <source>
        <dbReference type="ARBA" id="ARBA00038413"/>
    </source>
</evidence>
<dbReference type="SMART" id="SM01225">
    <property type="entry name" value="G8"/>
    <property type="match status" value="1"/>
</dbReference>
<feature type="compositionally biased region" description="Pro residues" evidence="4">
    <location>
        <begin position="181"/>
        <end position="195"/>
    </location>
</feature>
<feature type="region of interest" description="Disordered" evidence="4">
    <location>
        <begin position="161"/>
        <end position="288"/>
    </location>
</feature>
<feature type="compositionally biased region" description="Low complexity" evidence="4">
    <location>
        <begin position="274"/>
        <end position="288"/>
    </location>
</feature>
<dbReference type="Gene3D" id="2.60.120.260">
    <property type="entry name" value="Galactose-binding domain-like"/>
    <property type="match status" value="1"/>
</dbReference>
<sequence length="1511" mass="161834">MLAGLLFHLQLDQQVALHLLLARLTSSGEDVGWIAFSSATGSTSSTSFTIGMAKDGTSDGVDNSPHVIDLDGTNDGVDTSANFNDNPDVLVSLYGVHGKDGSWARGAGVWSKDTQNAYAEEDQILQSERSHIDEQFAWAAFTANTDLIALIPAPTAAPIPVPTAAPTPAPTLTPTRLPTAAPSPAPTAAPTPVPTTAPTSTPTSAPSSAPTLAPTPMPTAAPTPAPTPAPTAAPTSAPTSAPTFAPTFAPTPAPSSAPSPAPTSAPTLAPTPAPSTSAPVSVTSPPTASTDVIENGGFEGSISPWYTNQATASLTTTSEAYSGLSAVLLSGRATGTWNSINQDMMGKIDAGVPYFISAWVKLSNTSSDRFKSTMKKTEDGETSYHTVATKMVNGNNWTLLQGEFTLSVTGNLQSLVFYVEGPAIHTDFYVDEVQVLAPTPVTPSPTPTSSYPSGPYVSAEEANQVIVIPDPPAPPAFTTRTDCPHFASELLDWHDPATWDGLVSPGPGNNVVLPENSKVLVSSSVLDIQGTITVPSSSELIFGEDTNGKIEFHANGFEVNGALVAGSETCLIEYPIEITLHGTRPADVVTNPPVDSYKGINVGGSLQLHGKQFHRTWTRLAKTAHAGDSVLMLQHPVNWEAGQDIILVTTAMKDSREWHQNEVLTIDALEENIPIGVGAVVYLTSPMAHTHLATYAYQAEVGLLSRMIKIQGSSTDSEPTDPDPGTCTYYTDPAYDGSNRRIYGNSDRPCPNTKLTGYGGHIRVHGSTSIGQIEGVELYRLGQTNVLGKYPMHFHMIGDCPSCYFRHSSVHRSFYRCVSIHGTHETHVTENVAYDVTGYCYYLEDGVEERNTISHNLGAHIHLLGPEAPWGNAQSTQINYQSDILTLPADVTAAAFYITNVHNNIIGNAASGGWAGFAFPTLHQPLGPNKDVNMRPSSRTALTIDGNTAHSTGWWWYHAGAFYIGGALYYGSDGTTLEYNAGRDQSKGIRSPCKVDHCAAGNCGTYCQPYDQHWNRISNSKTFLVPGPGMNSWSGRAEIVGYESHDNGLSLEALESGFWIDNMLSQCRTGEKIVLPSGGRAYYMKGDGFFWYDTNQEHIITNSVFRNCGYRDDEYNHYDTSPDRGCGIDTDIDNGCSSGSTVFGFLTHSDQFNPELMQGTKNITFENCGRRFKLHDFRASPPSSTVSGRNQNWLDTDGTTSGLNGPALIGSGLDDTGLWWKVDDEVIYDPHGPLNFIKQSNGPERGLGHIKVWWDDAVHNEVGVTVCGNGDSKPCPTLGYIKHAGEKFALDSGLPVTANADIAGPVGGYGWILQLAQGAPKSMKLELIEVRWDTPLLLHVQYPPGTGFTIEAHAAWCSTNQYYSCIETFQQVGSVAEVRSSLGNTYYVNPTTGILTVRVIQSPKNFVGNPEWLLPNNNSVGKWGNGYAIDRFERGGVYLPTMSYGPYLQIDANCAAGSGGNQAFCADSIQSATVDVCSAGYEQVAYDKCCSKSNPLLCEFADGAKTDTQRP</sequence>
<reference evidence="6" key="1">
    <citation type="submission" date="2021-01" db="EMBL/GenBank/DDBJ databases">
        <authorList>
            <person name="Corre E."/>
            <person name="Pelletier E."/>
            <person name="Niang G."/>
            <person name="Scheremetjew M."/>
            <person name="Finn R."/>
            <person name="Kale V."/>
            <person name="Holt S."/>
            <person name="Cochrane G."/>
            <person name="Meng A."/>
            <person name="Brown T."/>
            <person name="Cohen L."/>
        </authorList>
    </citation>
    <scope>NUCLEOTIDE SEQUENCE</scope>
    <source>
        <strain evidence="6">GSO104</strain>
    </source>
</reference>
<feature type="domain" description="G8" evidence="5">
    <location>
        <begin position="497"/>
        <end position="622"/>
    </location>
</feature>
<dbReference type="EMBL" id="HBNS01037509">
    <property type="protein sequence ID" value="CAE4634552.1"/>
    <property type="molecule type" value="Transcribed_RNA"/>
</dbReference>
<feature type="compositionally biased region" description="Low complexity" evidence="4">
    <location>
        <begin position="232"/>
        <end position="248"/>
    </location>
</feature>
<evidence type="ECO:0000313" key="6">
    <source>
        <dbReference type="EMBL" id="CAE4634552.1"/>
    </source>
</evidence>
<dbReference type="InterPro" id="IPR055401">
    <property type="entry name" value="CEMIP_beta-hel_dom"/>
</dbReference>
<gene>
    <name evidence="6" type="ORF">DBRI00130_LOCUS29292</name>
</gene>
<dbReference type="PANTHER" id="PTHR47687">
    <property type="entry name" value="G8 DOMAIN-CONTAINING PROTEIN DDB_G0288475-RELATED"/>
    <property type="match status" value="1"/>
</dbReference>